<reference evidence="2 3" key="1">
    <citation type="submission" date="2024-07" db="EMBL/GenBank/DDBJ databases">
        <title>Section-level genome sequencing and comparative genomics of Aspergillus sections Usti and Cavernicolus.</title>
        <authorList>
            <consortium name="Lawrence Berkeley National Laboratory"/>
            <person name="Nybo J.L."/>
            <person name="Vesth T.C."/>
            <person name="Theobald S."/>
            <person name="Frisvad J.C."/>
            <person name="Larsen T.O."/>
            <person name="Kjaerboelling I."/>
            <person name="Rothschild-Mancinelli K."/>
            <person name="Lyhne E.K."/>
            <person name="Kogle M.E."/>
            <person name="Barry K."/>
            <person name="Clum A."/>
            <person name="Na H."/>
            <person name="Ledsgaard L."/>
            <person name="Lin J."/>
            <person name="Lipzen A."/>
            <person name="Kuo A."/>
            <person name="Riley R."/>
            <person name="Mondo S."/>
            <person name="Labutti K."/>
            <person name="Haridas S."/>
            <person name="Pangalinan J."/>
            <person name="Salamov A.A."/>
            <person name="Simmons B.A."/>
            <person name="Magnuson J.K."/>
            <person name="Chen J."/>
            <person name="Drula E."/>
            <person name="Henrissat B."/>
            <person name="Wiebenga A."/>
            <person name="Lubbers R.J."/>
            <person name="Gomes A.C."/>
            <person name="Makela M.R."/>
            <person name="Stajich J."/>
            <person name="Grigoriev I.V."/>
            <person name="Mortensen U.H."/>
            <person name="De Vries R.P."/>
            <person name="Baker S.E."/>
            <person name="Andersen M.R."/>
        </authorList>
    </citation>
    <scope>NUCLEOTIDE SEQUENCE [LARGE SCALE GENOMIC DNA]</scope>
    <source>
        <strain evidence="2 3">CBS 209.92</strain>
    </source>
</reference>
<dbReference type="PANTHER" id="PTHR42345">
    <property type="entry name" value="TPR_REGION DOMAIN-CONTAINING PROTEIN"/>
    <property type="match status" value="1"/>
</dbReference>
<feature type="region of interest" description="Disordered" evidence="1">
    <location>
        <begin position="1"/>
        <end position="42"/>
    </location>
</feature>
<evidence type="ECO:0000256" key="1">
    <source>
        <dbReference type="SAM" id="MobiDB-lite"/>
    </source>
</evidence>
<name>A0ABR4GAG1_9EURO</name>
<evidence type="ECO:0000313" key="3">
    <source>
        <dbReference type="Proteomes" id="UP001610563"/>
    </source>
</evidence>
<evidence type="ECO:0000313" key="2">
    <source>
        <dbReference type="EMBL" id="KAL2796008.1"/>
    </source>
</evidence>
<dbReference type="PANTHER" id="PTHR42345:SF2">
    <property type="entry name" value="HELICASE-LIKE PROTEIN"/>
    <property type="match status" value="1"/>
</dbReference>
<feature type="compositionally biased region" description="Basic residues" evidence="1">
    <location>
        <begin position="1"/>
        <end position="10"/>
    </location>
</feature>
<keyword evidence="3" id="KW-1185">Reference proteome</keyword>
<comment type="caution">
    <text evidence="2">The sequence shown here is derived from an EMBL/GenBank/DDBJ whole genome shotgun (WGS) entry which is preliminary data.</text>
</comment>
<feature type="region of interest" description="Disordered" evidence="1">
    <location>
        <begin position="54"/>
        <end position="103"/>
    </location>
</feature>
<feature type="region of interest" description="Disordered" evidence="1">
    <location>
        <begin position="855"/>
        <end position="883"/>
    </location>
</feature>
<protein>
    <submittedName>
        <fullName evidence="2">Uncharacterized protein</fullName>
    </submittedName>
</protein>
<dbReference type="Proteomes" id="UP001610563">
    <property type="component" value="Unassembled WGS sequence"/>
</dbReference>
<accession>A0ABR4GAG1</accession>
<dbReference type="EMBL" id="JBFTWV010000030">
    <property type="protein sequence ID" value="KAL2796008.1"/>
    <property type="molecule type" value="Genomic_DNA"/>
</dbReference>
<feature type="compositionally biased region" description="Basic and acidic residues" evidence="1">
    <location>
        <begin position="82"/>
        <end position="95"/>
    </location>
</feature>
<organism evidence="2 3">
    <name type="scientific">Aspergillus keveii</name>
    <dbReference type="NCBI Taxonomy" id="714993"/>
    <lineage>
        <taxon>Eukaryota</taxon>
        <taxon>Fungi</taxon>
        <taxon>Dikarya</taxon>
        <taxon>Ascomycota</taxon>
        <taxon>Pezizomycotina</taxon>
        <taxon>Eurotiomycetes</taxon>
        <taxon>Eurotiomycetidae</taxon>
        <taxon>Eurotiales</taxon>
        <taxon>Aspergillaceae</taxon>
        <taxon>Aspergillus</taxon>
        <taxon>Aspergillus subgen. Nidulantes</taxon>
    </lineage>
</organism>
<proteinExistence type="predicted"/>
<gene>
    <name evidence="2" type="ORF">BJX66DRAFT_336499</name>
</gene>
<sequence>MSAFFGRRHSIAGGSPVADDSLPAQMLPRRSSAPSIHGQDKRFQARIRDFFRRHRRSSEDSSVSEHVSPSRSPQRSRSQSPARRDSAQLRKRDSDTSSEGSAEYELTRNDIEVIFSGAPYFLLEKGKQGYWYPHVIFPFDDHDPTIQSLWDRRALPYPSYTVSTLHAHLPIPGDWMIEGDTPVQLDSWTHRESPKRASLDLGMFEVPNMLSSNGKEPGSVGMHYFLELPVADAIRFTGPPRASAEADFKRLSNMPAMEAYELMEHHSLPYALCEDGTVHDRKKLLLDGPTAWKRIGVRDIDLQRLVTRLQALKELRHEILHGHTTKTILDLEGILDLFSGLFTNFLYRPPRFMTVEGEDPHSIQSQIKALTIVLATPGAWFDFSLPEWRLRIGQIIWEASPHGDGDFLDPSECEKPWALSSLERKWFLVQMVLAAELLLRLDATVRLGLLGDSEDLQISRRDIQDFRRLQTPKVNWDMVAVRRLMDSFCFCYRRVQPEQAAMQPKAGTQNEKQHHFFFKNLHKLSDTTKAHESAWACELVPDHVDRQLKGLLLFADNIGWPNMAGLKEGLQDMGGKGTSRAVKDAYNRPVPETAPSADEEGSENTMYSRSSSYRPLILQPPMSDQDSKLDGWVTRAWLSGLVLPGESINHLLMSSILENDVEAISKLGRVANMYGGFSYCERSWWSQECVVGRVLSPLQGTNTCMGWIASDVLPKDPQTSEFLTDTWFEVISSDPPACPGGPRIKQGKKISLKSTPLGLGDLTSGAFSLPFDDSQDRRSKAKVDFHSLMFDVKQKGREQQQADDNRLLKAQKATMVFTLRTGKRRTLKTVSFPLVYNVRFISSQECRPPSKLMLYSTPDAKRKSSSASSSPIRRKHLPRLPGHPLHSSYTYNVVNIDSLPELARSESRLATLDLHRAVIWHDIMVIDARGGPEQEAFARAWCSSVGYHAVVGRVGRTCLACCVREARAVKVRVVIRVGDGSPSHAFSKVNRRASVSCIGKQ</sequence>
<feature type="compositionally biased region" description="Low complexity" evidence="1">
    <location>
        <begin position="60"/>
        <end position="81"/>
    </location>
</feature>